<accession>A0A1B1RZ51</accession>
<evidence type="ECO:0000256" key="18">
    <source>
        <dbReference type="ARBA" id="ARBA00023228"/>
    </source>
</evidence>
<evidence type="ECO:0000256" key="7">
    <source>
        <dbReference type="ARBA" id="ARBA00022645"/>
    </source>
</evidence>
<dbReference type="InterPro" id="IPR046450">
    <property type="entry name" value="PA_dom_sf"/>
</dbReference>
<evidence type="ECO:0000256" key="5">
    <source>
        <dbReference type="ARBA" id="ARBA00014116"/>
    </source>
</evidence>
<dbReference type="Gene3D" id="3.40.630.10">
    <property type="entry name" value="Zn peptidases"/>
    <property type="match status" value="1"/>
</dbReference>
<evidence type="ECO:0000313" key="23">
    <source>
        <dbReference type="Proteomes" id="UP000053354"/>
    </source>
</evidence>
<evidence type="ECO:0000256" key="9">
    <source>
        <dbReference type="ARBA" id="ARBA00022723"/>
    </source>
</evidence>
<evidence type="ECO:0000256" key="2">
    <source>
        <dbReference type="ARBA" id="ARBA00004371"/>
    </source>
</evidence>
<evidence type="ECO:0000256" key="6">
    <source>
        <dbReference type="ARBA" id="ARBA00022525"/>
    </source>
</evidence>
<comment type="subunit">
    <text evidence="19">Homodimer. The monomeric form is inactive while the homodimer is active.</text>
</comment>
<keyword evidence="9" id="KW-0479">Metal-binding</keyword>
<evidence type="ECO:0000256" key="13">
    <source>
        <dbReference type="ARBA" id="ARBA00022833"/>
    </source>
</evidence>
<keyword evidence="10" id="KW-0732">Signal</keyword>
<dbReference type="AlphaFoldDB" id="A0A1B1RZ51"/>
<evidence type="ECO:0000313" key="22">
    <source>
        <dbReference type="EMBL" id="ANU26206.1"/>
    </source>
</evidence>
<evidence type="ECO:0000256" key="17">
    <source>
        <dbReference type="ARBA" id="ARBA00023180"/>
    </source>
</evidence>
<evidence type="ECO:0000256" key="4">
    <source>
        <dbReference type="ARBA" id="ARBA00004613"/>
    </source>
</evidence>
<dbReference type="RefSeq" id="WP_049694843.1">
    <property type="nucleotide sequence ID" value="NZ_CP016540.2"/>
</dbReference>
<evidence type="ECO:0000256" key="19">
    <source>
        <dbReference type="ARBA" id="ARBA00025833"/>
    </source>
</evidence>
<evidence type="ECO:0000259" key="21">
    <source>
        <dbReference type="Pfam" id="PF04389"/>
    </source>
</evidence>
<evidence type="ECO:0000256" key="1">
    <source>
        <dbReference type="ARBA" id="ARBA00004240"/>
    </source>
</evidence>
<keyword evidence="15" id="KW-0482">Metalloprotease</keyword>
<keyword evidence="14" id="KW-0333">Golgi apparatus</keyword>
<dbReference type="PANTHER" id="PTHR12053:SF3">
    <property type="entry name" value="CARBOXYPEPTIDASE Q"/>
    <property type="match status" value="1"/>
</dbReference>
<keyword evidence="16" id="KW-0865">Zymogen</keyword>
<sequence>MTTNLTAIQKSLVGAVSADGLMAYTAEISKEIRLSGSLEELRAFKYAKSVLDELGAETRLTFHDGFISLPVSAELKVGEINMPCITHSMSATTGTEGLYGDLVYIRSLSSNVNTIGKIVLIKGIATPGTVEMLETAGSLAVIFINGTITHEMTVSRVWGNPTPETKKEFPKIPVLSITEVEANLLLKQLDHSSNHIEVWLKTIVDTGWRKIPTLVAELKGEVEPEKFVLFSGHIDSWHYGAMDNGSANAAMLETARVLTECQVPLRRTLRLAFWSGHSHGRYSGSTHYNDMHWEDLHENCFLHVYADSLGGKGATILSESNCMAETRDYGGGFVKALTQENFIGKRFGRGGDQSFWGTGIPALFMGMSEQPLSDNLASQTLASLFGGIKSGGFGWWWHTTEDTLDKLDPANLRRDCQIYVSVIHDACTRKVLPFNHEAGAHEIRKALEHYQKLADSRLDLTRALERATLLESLGMQLNKVMHNRNWSDDAAKAFNDAMLSISHELIPLNYVSGDRFDQDLAMNQPVLPLLKDISLLALTEQGSAEDLEWQTLLKRRLNKVEYSLLKACRIAQALIP</sequence>
<dbReference type="OrthoDB" id="9769665at2"/>
<evidence type="ECO:0000256" key="3">
    <source>
        <dbReference type="ARBA" id="ARBA00004555"/>
    </source>
</evidence>
<evidence type="ECO:0000256" key="11">
    <source>
        <dbReference type="ARBA" id="ARBA00022801"/>
    </source>
</evidence>
<comment type="subcellular location">
    <subcellularLocation>
        <location evidence="1">Endoplasmic reticulum</location>
    </subcellularLocation>
    <subcellularLocation>
        <location evidence="3">Golgi apparatus</location>
    </subcellularLocation>
    <subcellularLocation>
        <location evidence="2">Lysosome</location>
    </subcellularLocation>
    <subcellularLocation>
        <location evidence="4">Secreted</location>
    </subcellularLocation>
</comment>
<dbReference type="Proteomes" id="UP000053354">
    <property type="component" value="Chromosome"/>
</dbReference>
<evidence type="ECO:0000256" key="20">
    <source>
        <dbReference type="ARBA" id="ARBA00033328"/>
    </source>
</evidence>
<keyword evidence="13" id="KW-0862">Zinc</keyword>
<dbReference type="PANTHER" id="PTHR12053">
    <property type="entry name" value="PROTEASE FAMILY M28 PLASMA GLUTAMATE CARBOXYPEPTIDASE-RELATED"/>
    <property type="match status" value="1"/>
</dbReference>
<organism evidence="22 23">
    <name type="scientific">Planococcus versutus</name>
    <dbReference type="NCBI Taxonomy" id="1302659"/>
    <lineage>
        <taxon>Bacteria</taxon>
        <taxon>Bacillati</taxon>
        <taxon>Bacillota</taxon>
        <taxon>Bacilli</taxon>
        <taxon>Bacillales</taxon>
        <taxon>Caryophanaceae</taxon>
        <taxon>Planococcus</taxon>
    </lineage>
</organism>
<protein>
    <recommendedName>
        <fullName evidence="5">Carboxypeptidase Q</fullName>
    </recommendedName>
    <alternativeName>
        <fullName evidence="20">Plasma glutamate carboxypeptidase</fullName>
    </alternativeName>
</protein>
<dbReference type="GO" id="GO:0005576">
    <property type="term" value="C:extracellular region"/>
    <property type="evidence" value="ECO:0007669"/>
    <property type="project" value="UniProtKB-SubCell"/>
</dbReference>
<keyword evidence="18" id="KW-0458">Lysosome</keyword>
<dbReference type="SUPFAM" id="SSF53187">
    <property type="entry name" value="Zn-dependent exopeptidases"/>
    <property type="match status" value="1"/>
</dbReference>
<dbReference type="EMBL" id="CP016540">
    <property type="protein sequence ID" value="ANU26206.1"/>
    <property type="molecule type" value="Genomic_DNA"/>
</dbReference>
<evidence type="ECO:0000256" key="14">
    <source>
        <dbReference type="ARBA" id="ARBA00023034"/>
    </source>
</evidence>
<dbReference type="InterPro" id="IPR039866">
    <property type="entry name" value="CPQ"/>
</dbReference>
<dbReference type="GO" id="GO:0004180">
    <property type="term" value="F:carboxypeptidase activity"/>
    <property type="evidence" value="ECO:0007669"/>
    <property type="project" value="UniProtKB-KW"/>
</dbReference>
<name>A0A1B1RZ51_9BACL</name>
<dbReference type="KEGG" id="pll:I858_004065"/>
<evidence type="ECO:0000256" key="8">
    <source>
        <dbReference type="ARBA" id="ARBA00022670"/>
    </source>
</evidence>
<evidence type="ECO:0000256" key="10">
    <source>
        <dbReference type="ARBA" id="ARBA00022729"/>
    </source>
</evidence>
<dbReference type="GO" id="GO:0006508">
    <property type="term" value="P:proteolysis"/>
    <property type="evidence" value="ECO:0007669"/>
    <property type="project" value="UniProtKB-KW"/>
</dbReference>
<dbReference type="GO" id="GO:0070573">
    <property type="term" value="F:metallodipeptidase activity"/>
    <property type="evidence" value="ECO:0007669"/>
    <property type="project" value="InterPro"/>
</dbReference>
<keyword evidence="12" id="KW-0256">Endoplasmic reticulum</keyword>
<keyword evidence="8" id="KW-0645">Protease</keyword>
<keyword evidence="7" id="KW-0121">Carboxypeptidase</keyword>
<dbReference type="Gene3D" id="3.50.30.30">
    <property type="match status" value="1"/>
</dbReference>
<keyword evidence="23" id="KW-1185">Reference proteome</keyword>
<dbReference type="InterPro" id="IPR007484">
    <property type="entry name" value="Peptidase_M28"/>
</dbReference>
<dbReference type="GO" id="GO:0005764">
    <property type="term" value="C:lysosome"/>
    <property type="evidence" value="ECO:0007669"/>
    <property type="project" value="UniProtKB-SubCell"/>
</dbReference>
<reference evidence="22" key="1">
    <citation type="submission" date="2016-10" db="EMBL/GenBank/DDBJ databases">
        <authorList>
            <person name="See-Too W.S."/>
        </authorList>
    </citation>
    <scope>NUCLEOTIDE SEQUENCE</scope>
    <source>
        <strain evidence="22">L10.15</strain>
    </source>
</reference>
<dbReference type="SUPFAM" id="SSF52025">
    <property type="entry name" value="PA domain"/>
    <property type="match status" value="1"/>
</dbReference>
<dbReference type="STRING" id="1302659.I858_004065"/>
<evidence type="ECO:0000256" key="15">
    <source>
        <dbReference type="ARBA" id="ARBA00023049"/>
    </source>
</evidence>
<keyword evidence="6" id="KW-0964">Secreted</keyword>
<evidence type="ECO:0000256" key="16">
    <source>
        <dbReference type="ARBA" id="ARBA00023145"/>
    </source>
</evidence>
<dbReference type="Pfam" id="PF04389">
    <property type="entry name" value="Peptidase_M28"/>
    <property type="match status" value="1"/>
</dbReference>
<feature type="domain" description="Peptidase M28" evidence="21">
    <location>
        <begin position="214"/>
        <end position="414"/>
    </location>
</feature>
<proteinExistence type="predicted"/>
<keyword evidence="17" id="KW-0325">Glycoprotein</keyword>
<gene>
    <name evidence="22" type="ORF">I858_004065</name>
</gene>
<evidence type="ECO:0000256" key="12">
    <source>
        <dbReference type="ARBA" id="ARBA00022824"/>
    </source>
</evidence>
<dbReference type="GO" id="GO:0046872">
    <property type="term" value="F:metal ion binding"/>
    <property type="evidence" value="ECO:0007669"/>
    <property type="project" value="UniProtKB-KW"/>
</dbReference>
<keyword evidence="11" id="KW-0378">Hydrolase</keyword>